<dbReference type="RefSeq" id="XP_007317428.1">
    <property type="nucleotide sequence ID" value="XM_007317366.1"/>
</dbReference>
<accession>F8NV44</accession>
<reference evidence="1" key="1">
    <citation type="submission" date="2011-04" db="EMBL/GenBank/DDBJ databases">
        <title>Evolution of plant cell wall degrading machinery underlies the functional diversity of forest fungi.</title>
        <authorList>
            <consortium name="US DOE Joint Genome Institute (JGI-PGF)"/>
            <person name="Eastwood D.C."/>
            <person name="Floudas D."/>
            <person name="Binder M."/>
            <person name="Majcherczyk A."/>
            <person name="Schneider P."/>
            <person name="Aerts A."/>
            <person name="Asiegbu F.O."/>
            <person name="Baker S.E."/>
            <person name="Barry K."/>
            <person name="Bendiksby M."/>
            <person name="Blumentritt M."/>
            <person name="Coutinho P.M."/>
            <person name="Cullen D."/>
            <person name="Cullen D."/>
            <person name="Gathman A."/>
            <person name="Goodell B."/>
            <person name="Henrissat B."/>
            <person name="Ihrmark K."/>
            <person name="Kauserud H."/>
            <person name="Kohler A."/>
            <person name="LaButti K."/>
            <person name="Lapidus A."/>
            <person name="Lavin J.L."/>
            <person name="Lee Y.-H."/>
            <person name="Lindquist E."/>
            <person name="Lilly W."/>
            <person name="Lucas S."/>
            <person name="Morin E."/>
            <person name="Murat C."/>
            <person name="Oguiza J.A."/>
            <person name="Park J."/>
            <person name="Pisabarro A.G."/>
            <person name="Riley R."/>
            <person name="Rosling A."/>
            <person name="Salamov A."/>
            <person name="Schmidt O."/>
            <person name="Schmutz J."/>
            <person name="Skrede I."/>
            <person name="Stenlid J."/>
            <person name="Wiebenga A."/>
            <person name="Xie X."/>
            <person name="Kues U."/>
            <person name="Hibbett D.S."/>
            <person name="Hoffmeister D."/>
            <person name="Hogberg N."/>
            <person name="Martin F."/>
            <person name="Grigoriev I.V."/>
            <person name="Watkinson S.C."/>
        </authorList>
    </citation>
    <scope>NUCLEOTIDE SEQUENCE</scope>
    <source>
        <strain evidence="1">S7.9</strain>
    </source>
</reference>
<dbReference type="HOGENOM" id="CLU_3015625_0_0_1"/>
<sequence length="56" mass="6425">MAAITVKERDSIVVNSARWTSSPTPQVWANGDEILTKRMEEHHFLARMTSRLSGRR</sequence>
<evidence type="ECO:0000313" key="1">
    <source>
        <dbReference type="EMBL" id="EGO25306.1"/>
    </source>
</evidence>
<dbReference type="KEGG" id="sla:SERLADRAFT_387007"/>
<dbReference type="Proteomes" id="UP000008064">
    <property type="component" value="Unassembled WGS sequence"/>
</dbReference>
<protein>
    <submittedName>
        <fullName evidence="1">Uncharacterized protein</fullName>
    </submittedName>
</protein>
<proteinExistence type="predicted"/>
<dbReference type="GeneID" id="18811248"/>
<gene>
    <name evidence="1" type="ORF">SERLADRAFT_387007</name>
</gene>
<organism>
    <name type="scientific">Serpula lacrymans var. lacrymans (strain S7.9)</name>
    <name type="common">Dry rot fungus</name>
    <dbReference type="NCBI Taxonomy" id="578457"/>
    <lineage>
        <taxon>Eukaryota</taxon>
        <taxon>Fungi</taxon>
        <taxon>Dikarya</taxon>
        <taxon>Basidiomycota</taxon>
        <taxon>Agaricomycotina</taxon>
        <taxon>Agaricomycetes</taxon>
        <taxon>Agaricomycetidae</taxon>
        <taxon>Boletales</taxon>
        <taxon>Coniophorineae</taxon>
        <taxon>Serpulaceae</taxon>
        <taxon>Serpula</taxon>
    </lineage>
</organism>
<dbReference type="AlphaFoldDB" id="F8NV44"/>
<name>F8NV44_SERL9</name>
<dbReference type="EMBL" id="GL945433">
    <property type="protein sequence ID" value="EGO25306.1"/>
    <property type="molecule type" value="Genomic_DNA"/>
</dbReference>